<dbReference type="Gene3D" id="3.10.100.10">
    <property type="entry name" value="Mannose-Binding Protein A, subunit A"/>
    <property type="match status" value="2"/>
</dbReference>
<dbReference type="SUPFAM" id="SSF56436">
    <property type="entry name" value="C-type lectin-like"/>
    <property type="match status" value="2"/>
</dbReference>
<proteinExistence type="predicted"/>
<accession>A0A7R8WMT6</accession>
<gene>
    <name evidence="1" type="ORF">CTOB1V02_LOCUS11270</name>
</gene>
<evidence type="ECO:0000313" key="1">
    <source>
        <dbReference type="EMBL" id="CAD7233448.1"/>
    </source>
</evidence>
<dbReference type="OrthoDB" id="6132182at2759"/>
<dbReference type="EMBL" id="OB666274">
    <property type="protein sequence ID" value="CAD7233448.1"/>
    <property type="molecule type" value="Genomic_DNA"/>
</dbReference>
<sequence>MQSLFFEFLLALSLVAKIDGALDLSSSERPKTPVYNGQCNPPFTPVEGSHCYFLSHDEFETNWLRAQQFCSWLHPEGRLAEFETLEELVGATVFLTIDNQNGTYPWTAPGPWIGAIELGDSNEFVWASSNSSIEATNWSPSRPNSPTVGDGVALDASNNFEWIDLSNGTEIPMLCEMPANSPELICPESFFSLGDSCYFVEENSKDWEDAQTVCESLATGGRLVELETAEEVILLKRHLDLNDYSCTGN</sequence>
<dbReference type="InterPro" id="IPR001304">
    <property type="entry name" value="C-type_lectin-like"/>
</dbReference>
<dbReference type="AlphaFoldDB" id="A0A7R8WMT6"/>
<dbReference type="SMART" id="SM00034">
    <property type="entry name" value="CLECT"/>
    <property type="match status" value="1"/>
</dbReference>
<protein>
    <submittedName>
        <fullName evidence="1">Uncharacterized protein</fullName>
    </submittedName>
</protein>
<reference evidence="1" key="1">
    <citation type="submission" date="2020-11" db="EMBL/GenBank/DDBJ databases">
        <authorList>
            <person name="Tran Van P."/>
        </authorList>
    </citation>
    <scope>NUCLEOTIDE SEQUENCE</scope>
</reference>
<dbReference type="InterPro" id="IPR016186">
    <property type="entry name" value="C-type_lectin-like/link_sf"/>
</dbReference>
<dbReference type="InterPro" id="IPR050828">
    <property type="entry name" value="C-type_lectin/matrix_domain"/>
</dbReference>
<name>A0A7R8WMT6_9CRUS</name>
<dbReference type="InterPro" id="IPR016187">
    <property type="entry name" value="CTDL_fold"/>
</dbReference>
<dbReference type="CDD" id="cd00037">
    <property type="entry name" value="CLECT"/>
    <property type="match status" value="1"/>
</dbReference>
<dbReference type="PROSITE" id="PS50041">
    <property type="entry name" value="C_TYPE_LECTIN_2"/>
    <property type="match status" value="1"/>
</dbReference>
<dbReference type="PANTHER" id="PTHR45710">
    <property type="entry name" value="C-TYPE LECTIN DOMAIN-CONTAINING PROTEIN 180"/>
    <property type="match status" value="1"/>
</dbReference>
<organism evidence="1">
    <name type="scientific">Cyprideis torosa</name>
    <dbReference type="NCBI Taxonomy" id="163714"/>
    <lineage>
        <taxon>Eukaryota</taxon>
        <taxon>Metazoa</taxon>
        <taxon>Ecdysozoa</taxon>
        <taxon>Arthropoda</taxon>
        <taxon>Crustacea</taxon>
        <taxon>Oligostraca</taxon>
        <taxon>Ostracoda</taxon>
        <taxon>Podocopa</taxon>
        <taxon>Podocopida</taxon>
        <taxon>Cytherocopina</taxon>
        <taxon>Cytheroidea</taxon>
        <taxon>Cytherideidae</taxon>
        <taxon>Cyprideis</taxon>
    </lineage>
</organism>
<dbReference type="PANTHER" id="PTHR45710:SF26">
    <property type="entry name" value="RH26557P"/>
    <property type="match status" value="1"/>
</dbReference>